<gene>
    <name evidence="3" type="ORF">MCNF_20300</name>
</gene>
<dbReference type="Pfam" id="PF02720">
    <property type="entry name" value="DUF222"/>
    <property type="match status" value="1"/>
</dbReference>
<sequence>MVTRDDVFSVLAELAAAQEKLAALPVDGLSAREVLDVLEVRQQLVWADAAVDHKLVARLGELGPEALGGDKVAKVLSHRLRISAEEARQRVADAEVLGPRRALTGEVLEPVMPHVAAAVAEGRVGPAHVKSCREFFKALPDHVDLSARVEAEKLAAEHAFTLGVSDFRAALNRMLLWLDPDGAFNDADIQRRRGLTFGKQGADGLIRVSGHLTPEAWAVWEPVMAKNAAPGMCNPDDEAPCVTGRPSEAQIKADHRTKAQRQHDALLAGGRTILASKKLGKLNGLPVTVVVTTTLKELESGAGFGITGGGSLLPMRDLIRMASHAFHYLSVFDDDGQALYLGRAKRIATPAQRLVLFSKERGCSAPGCTASFYQCQVHHAAQDWIEGGETNVNELTLACGTDNRKVGPEPEKWTTRIRDDGRCEWIPPPHLDNGGPRVNDHHHPENLLNPYKEGNEGRTGSPQPGADGPDPDGT</sequence>
<proteinExistence type="predicted"/>
<reference evidence="3" key="1">
    <citation type="journal article" date="2019" name="Emerg. Microbes Infect.">
        <title>Comprehensive subspecies identification of 175 nontuberculous mycobacteria species based on 7547 genomic profiles.</title>
        <authorList>
            <person name="Matsumoto Y."/>
            <person name="Kinjo T."/>
            <person name="Motooka D."/>
            <person name="Nabeya D."/>
            <person name="Jung N."/>
            <person name="Uechi K."/>
            <person name="Horii T."/>
            <person name="Iida T."/>
            <person name="Fujita J."/>
            <person name="Nakamura S."/>
        </authorList>
    </citation>
    <scope>NUCLEOTIDE SEQUENCE [LARGE SCALE GENOMIC DNA]</scope>
    <source>
        <strain evidence="3">JCM 13671</strain>
    </source>
</reference>
<dbReference type="AlphaFoldDB" id="A0A7I7XVT5"/>
<dbReference type="CDD" id="cd00085">
    <property type="entry name" value="HNHc"/>
    <property type="match status" value="1"/>
</dbReference>
<evidence type="ECO:0000313" key="3">
    <source>
        <dbReference type="EMBL" id="BBZ33425.1"/>
    </source>
</evidence>
<dbReference type="EMBL" id="AP022612">
    <property type="protein sequence ID" value="BBZ33425.1"/>
    <property type="molecule type" value="Genomic_DNA"/>
</dbReference>
<evidence type="ECO:0000313" key="4">
    <source>
        <dbReference type="Proteomes" id="UP000466931"/>
    </source>
</evidence>
<accession>A0A7I7XVT5</accession>
<dbReference type="Proteomes" id="UP000466931">
    <property type="component" value="Chromosome"/>
</dbReference>
<name>A0A7I7XVT5_9MYCO</name>
<reference evidence="3" key="2">
    <citation type="submission" date="2020-02" db="EMBL/GenBank/DDBJ databases">
        <authorList>
            <person name="Matsumoto Y."/>
            <person name="Motooka D."/>
            <person name="Nakamura S."/>
        </authorList>
    </citation>
    <scope>NUCLEOTIDE SEQUENCE</scope>
    <source>
        <strain evidence="3">JCM 13671</strain>
    </source>
</reference>
<feature type="region of interest" description="Disordered" evidence="1">
    <location>
        <begin position="427"/>
        <end position="474"/>
    </location>
</feature>
<organism evidence="3 4">
    <name type="scientific">Mycolicibacterium confluentis</name>
    <dbReference type="NCBI Taxonomy" id="28047"/>
    <lineage>
        <taxon>Bacteria</taxon>
        <taxon>Bacillati</taxon>
        <taxon>Actinomycetota</taxon>
        <taxon>Actinomycetes</taxon>
        <taxon>Mycobacteriales</taxon>
        <taxon>Mycobacteriaceae</taxon>
        <taxon>Mycolicibacterium</taxon>
    </lineage>
</organism>
<dbReference type="InterPro" id="IPR003870">
    <property type="entry name" value="DUF222"/>
</dbReference>
<protein>
    <recommendedName>
        <fullName evidence="2">DUF222 domain-containing protein</fullName>
    </recommendedName>
</protein>
<evidence type="ECO:0000256" key="1">
    <source>
        <dbReference type="SAM" id="MobiDB-lite"/>
    </source>
</evidence>
<dbReference type="InterPro" id="IPR003615">
    <property type="entry name" value="HNH_nuc"/>
</dbReference>
<feature type="domain" description="DUF222" evidence="2">
    <location>
        <begin position="49"/>
        <end position="357"/>
    </location>
</feature>
<evidence type="ECO:0000259" key="2">
    <source>
        <dbReference type="Pfam" id="PF02720"/>
    </source>
</evidence>
<keyword evidence="4" id="KW-1185">Reference proteome</keyword>